<evidence type="ECO:0000313" key="17">
    <source>
        <dbReference type="Proteomes" id="UP000000305"/>
    </source>
</evidence>
<evidence type="ECO:0000256" key="11">
    <source>
        <dbReference type="ARBA" id="ARBA00029922"/>
    </source>
</evidence>
<comment type="cofactor">
    <cofactor evidence="2 13">
        <name>Fe(2+)</name>
        <dbReference type="ChEBI" id="CHEBI:29033"/>
    </cofactor>
</comment>
<dbReference type="OMA" id="FHDEVYR"/>
<dbReference type="UniPathway" id="UPA00139">
    <property type="reaction ID" value="UER00337"/>
</dbReference>
<dbReference type="EC" id="1.14.16.1" evidence="5"/>
<dbReference type="PROSITE" id="PS00367">
    <property type="entry name" value="BH4_AAA_HYDROXYL_1"/>
    <property type="match status" value="1"/>
</dbReference>
<evidence type="ECO:0000256" key="9">
    <source>
        <dbReference type="ARBA" id="ARBA00023033"/>
    </source>
</evidence>
<dbReference type="InterPro" id="IPR019774">
    <property type="entry name" value="Aromatic-AA_hydroxylase_C"/>
</dbReference>
<sequence length="426" mass="48830">MDDPTASNREILLFSMQEEVGALARALKIFEDNKVNLLHIESRSSKRSIGDYEFIVEIDTVSGDVAAAIEGLKKQSSYFQIISRDHKDEETIPWFPGRIQDLDRFANQILSYGSELDSDHPGFTDSVYRARRKEFADIAFHYKYGQPIPRVEYTPEEVATWGTIYRQLTQLYPTHACREFNHNFPLLIENCGYKEDNIPQLQDISDFLHDSTGFTLRPVAGLLSSRDFLAGLAFRVFHSTQYIRHGSCPLYTPEPDVCHELLGHVPLFADPEFAQFSQEIGLASLGAPDDYIERLATCYWFTVEYGMCRQGGELKAYGAGLLSSFGELEYCLTDKPEIRSFEPSKTALQKYPITQYQPVYYVAESFEDAKDKMIAYAKTIPRPFSVRYNPYTLNVEILNSKPQLENLLKNINWEITRITDALCKMR</sequence>
<accession>E9FTL2</accession>
<dbReference type="InterPro" id="IPR041912">
    <property type="entry name" value="Euk_PheOH_cat"/>
</dbReference>
<dbReference type="GO" id="GO:0004510">
    <property type="term" value="F:tryptophan 5-monooxygenase activity"/>
    <property type="evidence" value="ECO:0000318"/>
    <property type="project" value="GO_Central"/>
</dbReference>
<dbReference type="CDD" id="cd03347">
    <property type="entry name" value="eu_PheOH"/>
    <property type="match status" value="1"/>
</dbReference>
<dbReference type="STRING" id="6669.E9FTL2"/>
<protein>
    <recommendedName>
        <fullName evidence="5">phenylalanine 4-monooxygenase</fullName>
        <ecNumber evidence="5">1.14.16.1</ecNumber>
    </recommendedName>
    <alternativeName>
        <fullName evidence="11">Phe-4-monooxygenase</fullName>
    </alternativeName>
</protein>
<dbReference type="FunCoup" id="E9FTL2">
    <property type="interactions" value="93"/>
</dbReference>
<evidence type="ECO:0000256" key="3">
    <source>
        <dbReference type="ARBA" id="ARBA00005088"/>
    </source>
</evidence>
<dbReference type="GO" id="GO:0006587">
    <property type="term" value="P:serotonin biosynthetic process from tryptophan"/>
    <property type="evidence" value="ECO:0000318"/>
    <property type="project" value="GO_Central"/>
</dbReference>
<dbReference type="PROSITE" id="PS51671">
    <property type="entry name" value="ACT"/>
    <property type="match status" value="1"/>
</dbReference>
<dbReference type="InterPro" id="IPR036951">
    <property type="entry name" value="ArAA_hydroxylase_sf"/>
</dbReference>
<dbReference type="Proteomes" id="UP000000305">
    <property type="component" value="Unassembled WGS sequence"/>
</dbReference>
<dbReference type="Pfam" id="PF01842">
    <property type="entry name" value="ACT"/>
    <property type="match status" value="1"/>
</dbReference>
<dbReference type="InterPro" id="IPR045865">
    <property type="entry name" value="ACT-like_dom_sf"/>
</dbReference>
<proteinExistence type="inferred from homology"/>
<dbReference type="Pfam" id="PF00351">
    <property type="entry name" value="Biopterin_H"/>
    <property type="match status" value="1"/>
</dbReference>
<dbReference type="InterPro" id="IPR002912">
    <property type="entry name" value="ACT_dom"/>
</dbReference>
<keyword evidence="6 12" id="KW-0479">Metal-binding</keyword>
<dbReference type="EMBL" id="GL732524">
    <property type="protein sequence ID" value="EFX89618.1"/>
    <property type="molecule type" value="Genomic_DNA"/>
</dbReference>
<evidence type="ECO:0000256" key="5">
    <source>
        <dbReference type="ARBA" id="ARBA00011995"/>
    </source>
</evidence>
<dbReference type="InterPro" id="IPR001273">
    <property type="entry name" value="ArAA_hydroxylase"/>
</dbReference>
<dbReference type="OrthoDB" id="983542at2759"/>
<dbReference type="HOGENOM" id="CLU_023198_0_1_1"/>
<evidence type="ECO:0000256" key="8">
    <source>
        <dbReference type="ARBA" id="ARBA00023004"/>
    </source>
</evidence>
<dbReference type="PANTHER" id="PTHR11473">
    <property type="entry name" value="AROMATIC AMINO ACID HYDROXYLASE"/>
    <property type="match status" value="1"/>
</dbReference>
<dbReference type="InterPro" id="IPR036329">
    <property type="entry name" value="Aro-AA_hydroxylase_C_sf"/>
</dbReference>
<evidence type="ECO:0000313" key="16">
    <source>
        <dbReference type="EMBL" id="EFX89618.1"/>
    </source>
</evidence>
<evidence type="ECO:0000259" key="15">
    <source>
        <dbReference type="PROSITE" id="PS51671"/>
    </source>
</evidence>
<dbReference type="CDD" id="cd04904">
    <property type="entry name" value="ACT_AAAH"/>
    <property type="match status" value="1"/>
</dbReference>
<dbReference type="NCBIfam" id="TIGR01268">
    <property type="entry name" value="Phe4hydrox_tetr"/>
    <property type="match status" value="1"/>
</dbReference>
<comment type="similarity">
    <text evidence="4">Belongs to the biopterin-dependent aromatic amino acid hydroxylase family.</text>
</comment>
<gene>
    <name evidence="16" type="ORF">DAPPUDRAFT_220530</name>
</gene>
<dbReference type="eggNOG" id="KOG3820">
    <property type="taxonomic scope" value="Eukaryota"/>
</dbReference>
<dbReference type="Gene3D" id="1.10.800.10">
    <property type="entry name" value="Aromatic amino acid hydroxylase"/>
    <property type="match status" value="1"/>
</dbReference>
<dbReference type="SUPFAM" id="SSF56534">
    <property type="entry name" value="Aromatic aminoacid monoxygenases, catalytic and oligomerization domains"/>
    <property type="match status" value="1"/>
</dbReference>
<name>E9FTL2_DAPPU</name>
<dbReference type="SUPFAM" id="SSF55021">
    <property type="entry name" value="ACT-like"/>
    <property type="match status" value="1"/>
</dbReference>
<dbReference type="GO" id="GO:0006559">
    <property type="term" value="P:L-phenylalanine catabolic process"/>
    <property type="evidence" value="ECO:0000318"/>
    <property type="project" value="GO_Central"/>
</dbReference>
<keyword evidence="17" id="KW-1185">Reference proteome</keyword>
<dbReference type="InterPro" id="IPR005961">
    <property type="entry name" value="Phe-4-hydroxylase_tetra"/>
</dbReference>
<dbReference type="GO" id="GO:0048066">
    <property type="term" value="P:developmental pigmentation"/>
    <property type="evidence" value="ECO:0007669"/>
    <property type="project" value="UniProtKB-ARBA"/>
</dbReference>
<keyword evidence="7" id="KW-0560">Oxidoreductase</keyword>
<dbReference type="GO" id="GO:0042416">
    <property type="term" value="P:dopamine biosynthetic process"/>
    <property type="evidence" value="ECO:0000318"/>
    <property type="project" value="GO_Central"/>
</dbReference>
<dbReference type="InterPro" id="IPR019773">
    <property type="entry name" value="Tyrosine_3-monooxygenase-like"/>
</dbReference>
<keyword evidence="8 12" id="KW-0408">Iron</keyword>
<dbReference type="FunFam" id="1.10.800.10:FF:000004">
    <property type="entry name" value="Tyrosine 3-monooxygenase"/>
    <property type="match status" value="1"/>
</dbReference>
<dbReference type="PIRSF" id="PIRSF000336">
    <property type="entry name" value="TH"/>
    <property type="match status" value="1"/>
</dbReference>
<dbReference type="GO" id="GO:0005506">
    <property type="term" value="F:iron ion binding"/>
    <property type="evidence" value="ECO:0007669"/>
    <property type="project" value="InterPro"/>
</dbReference>
<dbReference type="PROSITE" id="PS51410">
    <property type="entry name" value="BH4_AAA_HYDROXYL_2"/>
    <property type="match status" value="1"/>
</dbReference>
<evidence type="ECO:0000256" key="1">
    <source>
        <dbReference type="ARBA" id="ARBA00001060"/>
    </source>
</evidence>
<feature type="domain" description="Biopterin-dependent aromatic amino acid hydroxylase family profile" evidence="14">
    <location>
        <begin position="79"/>
        <end position="426"/>
    </location>
</feature>
<organism evidence="16 17">
    <name type="scientific">Daphnia pulex</name>
    <name type="common">Water flea</name>
    <dbReference type="NCBI Taxonomy" id="6669"/>
    <lineage>
        <taxon>Eukaryota</taxon>
        <taxon>Metazoa</taxon>
        <taxon>Ecdysozoa</taxon>
        <taxon>Arthropoda</taxon>
        <taxon>Crustacea</taxon>
        <taxon>Branchiopoda</taxon>
        <taxon>Diplostraca</taxon>
        <taxon>Cladocera</taxon>
        <taxon>Anomopoda</taxon>
        <taxon>Daphniidae</taxon>
        <taxon>Daphnia</taxon>
    </lineage>
</organism>
<dbReference type="GO" id="GO:0006571">
    <property type="term" value="P:tyrosine biosynthetic process"/>
    <property type="evidence" value="ECO:0000318"/>
    <property type="project" value="GO_Central"/>
</dbReference>
<keyword evidence="9" id="KW-0503">Monooxygenase</keyword>
<dbReference type="InParanoid" id="E9FTL2"/>
<feature type="binding site" evidence="12">
    <location>
        <position position="264"/>
    </location>
    <ligand>
        <name>Fe cation</name>
        <dbReference type="ChEBI" id="CHEBI:24875"/>
    </ligand>
</feature>
<evidence type="ECO:0000256" key="12">
    <source>
        <dbReference type="PIRSR" id="PIRSR000336-1"/>
    </source>
</evidence>
<evidence type="ECO:0000256" key="10">
    <source>
        <dbReference type="ARBA" id="ARBA00023232"/>
    </source>
</evidence>
<evidence type="ECO:0000256" key="2">
    <source>
        <dbReference type="ARBA" id="ARBA00001954"/>
    </source>
</evidence>
<keyword evidence="10" id="KW-0585">Phenylalanine catabolism</keyword>
<feature type="binding site" evidence="12">
    <location>
        <position position="259"/>
    </location>
    <ligand>
        <name>Fe cation</name>
        <dbReference type="ChEBI" id="CHEBI:24875"/>
    </ligand>
</feature>
<feature type="binding site" evidence="12">
    <location>
        <position position="304"/>
    </location>
    <ligand>
        <name>Fe cation</name>
        <dbReference type="ChEBI" id="CHEBI:24875"/>
    </ligand>
</feature>
<dbReference type="AlphaFoldDB" id="E9FTL2"/>
<dbReference type="PRINTS" id="PR00372">
    <property type="entry name" value="FYWHYDRXLASE"/>
</dbReference>
<dbReference type="PANTHER" id="PTHR11473:SF24">
    <property type="entry name" value="PHENYLALANINE-4-HYDROXYLASE"/>
    <property type="match status" value="1"/>
</dbReference>
<evidence type="ECO:0000256" key="4">
    <source>
        <dbReference type="ARBA" id="ARBA00009712"/>
    </source>
</evidence>
<dbReference type="InterPro" id="IPR018301">
    <property type="entry name" value="ArAA_hydroxylase_Fe/CU_BS"/>
</dbReference>
<dbReference type="GO" id="GO:0004505">
    <property type="term" value="F:phenylalanine 4-monooxygenase activity"/>
    <property type="evidence" value="ECO:0000318"/>
    <property type="project" value="GO_Central"/>
</dbReference>
<dbReference type="KEGG" id="dpx:DAPPUDRAFT_220530"/>
<comment type="catalytic activity">
    <reaction evidence="1">
        <text>(6R)-L-erythro-5,6,7,8-tetrahydrobiopterin + L-phenylalanine + O2 = (4aS,6R)-4a-hydroxy-L-erythro-5,6,7,8-tetrahydrobiopterin + L-tyrosine</text>
        <dbReference type="Rhea" id="RHEA:20273"/>
        <dbReference type="ChEBI" id="CHEBI:15379"/>
        <dbReference type="ChEBI" id="CHEBI:15642"/>
        <dbReference type="ChEBI" id="CHEBI:58095"/>
        <dbReference type="ChEBI" id="CHEBI:58315"/>
        <dbReference type="ChEBI" id="CHEBI:59560"/>
        <dbReference type="EC" id="1.14.16.1"/>
    </reaction>
</comment>
<evidence type="ECO:0000256" key="13">
    <source>
        <dbReference type="PIRSR" id="PIRSR601273-2"/>
    </source>
</evidence>
<evidence type="ECO:0000259" key="14">
    <source>
        <dbReference type="PROSITE" id="PS51410"/>
    </source>
</evidence>
<evidence type="ECO:0000256" key="6">
    <source>
        <dbReference type="ARBA" id="ARBA00022723"/>
    </source>
</evidence>
<feature type="domain" description="ACT" evidence="15">
    <location>
        <begin position="11"/>
        <end position="87"/>
    </location>
</feature>
<evidence type="ECO:0000256" key="7">
    <source>
        <dbReference type="ARBA" id="ARBA00023002"/>
    </source>
</evidence>
<comment type="pathway">
    <text evidence="3">Amino-acid degradation; L-phenylalanine degradation; acetoacetate and fumarate from L-phenylalanine: step 1/6.</text>
</comment>
<reference evidence="16 17" key="1">
    <citation type="journal article" date="2011" name="Science">
        <title>The ecoresponsive genome of Daphnia pulex.</title>
        <authorList>
            <person name="Colbourne J.K."/>
            <person name="Pfrender M.E."/>
            <person name="Gilbert D."/>
            <person name="Thomas W.K."/>
            <person name="Tucker A."/>
            <person name="Oakley T.H."/>
            <person name="Tokishita S."/>
            <person name="Aerts A."/>
            <person name="Arnold G.J."/>
            <person name="Basu M.K."/>
            <person name="Bauer D.J."/>
            <person name="Caceres C.E."/>
            <person name="Carmel L."/>
            <person name="Casola C."/>
            <person name="Choi J.H."/>
            <person name="Detter J.C."/>
            <person name="Dong Q."/>
            <person name="Dusheyko S."/>
            <person name="Eads B.D."/>
            <person name="Frohlich T."/>
            <person name="Geiler-Samerotte K.A."/>
            <person name="Gerlach D."/>
            <person name="Hatcher P."/>
            <person name="Jogdeo S."/>
            <person name="Krijgsveld J."/>
            <person name="Kriventseva E.V."/>
            <person name="Kultz D."/>
            <person name="Laforsch C."/>
            <person name="Lindquist E."/>
            <person name="Lopez J."/>
            <person name="Manak J.R."/>
            <person name="Muller J."/>
            <person name="Pangilinan J."/>
            <person name="Patwardhan R.P."/>
            <person name="Pitluck S."/>
            <person name="Pritham E.J."/>
            <person name="Rechtsteiner A."/>
            <person name="Rho M."/>
            <person name="Rogozin I.B."/>
            <person name="Sakarya O."/>
            <person name="Salamov A."/>
            <person name="Schaack S."/>
            <person name="Shapiro H."/>
            <person name="Shiga Y."/>
            <person name="Skalitzky C."/>
            <person name="Smith Z."/>
            <person name="Souvorov A."/>
            <person name="Sung W."/>
            <person name="Tang Z."/>
            <person name="Tsuchiya D."/>
            <person name="Tu H."/>
            <person name="Vos H."/>
            <person name="Wang M."/>
            <person name="Wolf Y.I."/>
            <person name="Yamagata H."/>
            <person name="Yamada T."/>
            <person name="Ye Y."/>
            <person name="Shaw J.R."/>
            <person name="Andrews J."/>
            <person name="Crease T.J."/>
            <person name="Tang H."/>
            <person name="Lucas S.M."/>
            <person name="Robertson H.M."/>
            <person name="Bork P."/>
            <person name="Koonin E.V."/>
            <person name="Zdobnov E.M."/>
            <person name="Grigoriev I.V."/>
            <person name="Lynch M."/>
            <person name="Boore J.L."/>
        </authorList>
    </citation>
    <scope>NUCLEOTIDE SEQUENCE [LARGE SCALE GENOMIC DNA]</scope>
</reference>